<evidence type="ECO:0000256" key="4">
    <source>
        <dbReference type="ARBA" id="ARBA00013151"/>
    </source>
</evidence>
<comment type="pathway">
    <text evidence="2 9 10">Carbohydrate degradation; pentose phosphate pathway; D-glyceraldehyde 3-phosphate and beta-D-fructose 6-phosphate from D-ribose 5-phosphate and D-xylulose 5-phosphate (non-oxidative stage): step 2/3.</text>
</comment>
<dbReference type="RefSeq" id="WP_055459570.1">
    <property type="nucleotide sequence ID" value="NZ_CYHC01000005.1"/>
</dbReference>
<comment type="subcellular location">
    <subcellularLocation>
        <location evidence="9">Cytoplasm</location>
    </subcellularLocation>
</comment>
<dbReference type="HAMAP" id="MF_00492">
    <property type="entry name" value="Transaldolase_1"/>
    <property type="match status" value="1"/>
</dbReference>
<comment type="function">
    <text evidence="1 9 10">Transaldolase is important for the balance of metabolites in the pentose-phosphate pathway.</text>
</comment>
<dbReference type="InterPro" id="IPR004730">
    <property type="entry name" value="Transaldolase_1"/>
</dbReference>
<dbReference type="PROSITE" id="PS01054">
    <property type="entry name" value="TRANSALDOLASE_1"/>
    <property type="match status" value="1"/>
</dbReference>
<evidence type="ECO:0000256" key="1">
    <source>
        <dbReference type="ARBA" id="ARBA00003518"/>
    </source>
</evidence>
<keyword evidence="5 9" id="KW-0808">Transferase</keyword>
<comment type="caution">
    <text evidence="11">The sequence shown here is derived from an EMBL/GenBank/DDBJ whole genome shotgun (WGS) entry which is preliminary data.</text>
</comment>
<proteinExistence type="inferred from homology"/>
<keyword evidence="12" id="KW-1185">Reference proteome</keyword>
<dbReference type="PROSITE" id="PS00958">
    <property type="entry name" value="TRANSALDOLASE_2"/>
    <property type="match status" value="1"/>
</dbReference>
<gene>
    <name evidence="9" type="primary">tal</name>
    <name evidence="11" type="ORF">Ga0061061_105222</name>
</gene>
<evidence type="ECO:0000256" key="5">
    <source>
        <dbReference type="ARBA" id="ARBA00022679"/>
    </source>
</evidence>
<sequence length="323" mass="34740">MPSKLDQLRAMTVVVADTGDIEAVRRLKPQDCTTNPTLLLKAVETPAYVHLLDEAIDWGRKQAGSAEAVTAAICDRLAVSFGTELTKIVPGRVSTEVDADLSFDTEGSIAKARALIAAYEARGVSRDRILIKVAATWEGIRAAEELQREGIDCNLTLLFSLVQAAACADAGVFLISPFVGRILDWHVKAGGGPYTAETDPGVQSVRAIYAYYKAHGIKTVVMGASFRNTGEIEALAGCDRLTIGPALMDQLAADEGPLPRRLDPAKASEAPAKMSVDEKTFRFLLNEDAMATEKLSEGIRLFVKDLRALRGLVAKRLEQAKAA</sequence>
<dbReference type="CDD" id="cd00957">
    <property type="entry name" value="Transaldolase_TalAB"/>
    <property type="match status" value="1"/>
</dbReference>
<dbReference type="InterPro" id="IPR001585">
    <property type="entry name" value="TAL/FSA"/>
</dbReference>
<evidence type="ECO:0000256" key="10">
    <source>
        <dbReference type="RuleBase" id="RU004155"/>
    </source>
</evidence>
<comment type="similarity">
    <text evidence="3 9 10">Belongs to the transaldolase family. Type 1 subfamily.</text>
</comment>
<protein>
    <recommendedName>
        <fullName evidence="4 9">Transaldolase</fullName>
        <ecNumber evidence="4 9">2.2.1.2</ecNumber>
    </recommendedName>
</protein>
<organism evidence="11 12">
    <name type="scientific">Chelatococcus sambhunathii</name>
    <dbReference type="NCBI Taxonomy" id="363953"/>
    <lineage>
        <taxon>Bacteria</taxon>
        <taxon>Pseudomonadati</taxon>
        <taxon>Pseudomonadota</taxon>
        <taxon>Alphaproteobacteria</taxon>
        <taxon>Hyphomicrobiales</taxon>
        <taxon>Chelatococcaceae</taxon>
        <taxon>Chelatococcus</taxon>
    </lineage>
</organism>
<evidence type="ECO:0000256" key="2">
    <source>
        <dbReference type="ARBA" id="ARBA00004857"/>
    </source>
</evidence>
<dbReference type="EMBL" id="CYHC01000005">
    <property type="protein sequence ID" value="CUA88807.1"/>
    <property type="molecule type" value="Genomic_DNA"/>
</dbReference>
<name>A0ABM9U5R4_9HYPH</name>
<keyword evidence="6 9" id="KW-0570">Pentose shunt</keyword>
<keyword evidence="7 9" id="KW-0704">Schiff base</keyword>
<dbReference type="NCBIfam" id="TIGR00874">
    <property type="entry name" value="talAB"/>
    <property type="match status" value="1"/>
</dbReference>
<dbReference type="InterPro" id="IPR018225">
    <property type="entry name" value="Transaldolase_AS"/>
</dbReference>
<feature type="active site" description="Schiff-base intermediate with substrate" evidence="9">
    <location>
        <position position="132"/>
    </location>
</feature>
<dbReference type="InterPro" id="IPR013785">
    <property type="entry name" value="Aldolase_TIM"/>
</dbReference>
<keyword evidence="9" id="KW-0963">Cytoplasm</keyword>
<dbReference type="Proteomes" id="UP000182178">
    <property type="component" value="Unassembled WGS sequence"/>
</dbReference>
<comment type="catalytic activity">
    <reaction evidence="8 9 10">
        <text>D-sedoheptulose 7-phosphate + D-glyceraldehyde 3-phosphate = D-erythrose 4-phosphate + beta-D-fructose 6-phosphate</text>
        <dbReference type="Rhea" id="RHEA:17053"/>
        <dbReference type="ChEBI" id="CHEBI:16897"/>
        <dbReference type="ChEBI" id="CHEBI:57483"/>
        <dbReference type="ChEBI" id="CHEBI:57634"/>
        <dbReference type="ChEBI" id="CHEBI:59776"/>
        <dbReference type="EC" id="2.2.1.2"/>
    </reaction>
</comment>
<accession>A0ABM9U5R4</accession>
<dbReference type="SUPFAM" id="SSF51569">
    <property type="entry name" value="Aldolase"/>
    <property type="match status" value="1"/>
</dbReference>
<evidence type="ECO:0000256" key="9">
    <source>
        <dbReference type="HAMAP-Rule" id="MF_00492"/>
    </source>
</evidence>
<evidence type="ECO:0000256" key="6">
    <source>
        <dbReference type="ARBA" id="ARBA00023126"/>
    </source>
</evidence>
<evidence type="ECO:0000256" key="7">
    <source>
        <dbReference type="ARBA" id="ARBA00023270"/>
    </source>
</evidence>
<dbReference type="NCBIfam" id="NF009001">
    <property type="entry name" value="PRK12346.1"/>
    <property type="match status" value="1"/>
</dbReference>
<reference evidence="11 12" key="1">
    <citation type="submission" date="2015-08" db="EMBL/GenBank/DDBJ databases">
        <authorList>
            <person name="Varghese N."/>
        </authorList>
    </citation>
    <scope>NUCLEOTIDE SEQUENCE [LARGE SCALE GENOMIC DNA]</scope>
    <source>
        <strain evidence="11 12">DSM 18167</strain>
    </source>
</reference>
<dbReference type="Pfam" id="PF00923">
    <property type="entry name" value="TAL_FSA"/>
    <property type="match status" value="1"/>
</dbReference>
<dbReference type="PANTHER" id="PTHR10683:SF18">
    <property type="entry name" value="TRANSALDOLASE"/>
    <property type="match status" value="1"/>
</dbReference>
<evidence type="ECO:0000256" key="3">
    <source>
        <dbReference type="ARBA" id="ARBA00008012"/>
    </source>
</evidence>
<dbReference type="EC" id="2.2.1.2" evidence="4 9"/>
<dbReference type="Gene3D" id="3.20.20.70">
    <property type="entry name" value="Aldolase class I"/>
    <property type="match status" value="1"/>
</dbReference>
<evidence type="ECO:0000313" key="11">
    <source>
        <dbReference type="EMBL" id="CUA88807.1"/>
    </source>
</evidence>
<dbReference type="PANTHER" id="PTHR10683">
    <property type="entry name" value="TRANSALDOLASE"/>
    <property type="match status" value="1"/>
</dbReference>
<evidence type="ECO:0000313" key="12">
    <source>
        <dbReference type="Proteomes" id="UP000182178"/>
    </source>
</evidence>
<evidence type="ECO:0000256" key="8">
    <source>
        <dbReference type="ARBA" id="ARBA00048810"/>
    </source>
</evidence>